<name>A0ABQ0YTR6_9NOCA</name>
<dbReference type="NCBIfam" id="NF041492">
    <property type="entry name" value="MobF"/>
    <property type="match status" value="1"/>
</dbReference>
<dbReference type="Proteomes" id="UP000325466">
    <property type="component" value="Unassembled WGS sequence"/>
</dbReference>
<dbReference type="SUPFAM" id="SSF55464">
    <property type="entry name" value="Origin of replication-binding domain, RBD-like"/>
    <property type="match status" value="1"/>
</dbReference>
<dbReference type="Pfam" id="PF08751">
    <property type="entry name" value="TrwC"/>
    <property type="match status" value="1"/>
</dbReference>
<evidence type="ECO:0000313" key="3">
    <source>
        <dbReference type="EMBL" id="GES39915.1"/>
    </source>
</evidence>
<dbReference type="Pfam" id="PF13604">
    <property type="entry name" value="AAA_30"/>
    <property type="match status" value="1"/>
</dbReference>
<reference evidence="3 4" key="1">
    <citation type="journal article" date="2018" name="Biodegradation">
        <title>1,4-Dioxane degradation characteristics of Rhodococcus aetherivorans JCM 14343.</title>
        <authorList>
            <person name="Inoue D."/>
            <person name="Tsunoda T."/>
            <person name="Yamamoto N."/>
            <person name="Ike M."/>
            <person name="Sei K."/>
        </authorList>
    </citation>
    <scope>NUCLEOTIDE SEQUENCE [LARGE SCALE GENOMIC DNA]</scope>
    <source>
        <strain evidence="3 4">JCM 14343</strain>
    </source>
</reference>
<dbReference type="SUPFAM" id="SSF52540">
    <property type="entry name" value="P-loop containing nucleoside triphosphate hydrolases"/>
    <property type="match status" value="2"/>
</dbReference>
<accession>A0ABQ0YTR6</accession>
<organism evidence="3 4">
    <name type="scientific">Rhodococcus aetherivorans</name>
    <dbReference type="NCBI Taxonomy" id="191292"/>
    <lineage>
        <taxon>Bacteria</taxon>
        <taxon>Bacillati</taxon>
        <taxon>Actinomycetota</taxon>
        <taxon>Actinomycetes</taxon>
        <taxon>Mycobacteriales</taxon>
        <taxon>Nocardiaceae</taxon>
        <taxon>Rhodococcus</taxon>
    </lineage>
</organism>
<feature type="domain" description="AAA+ ATPase" evidence="2">
    <location>
        <begin position="588"/>
        <end position="835"/>
    </location>
</feature>
<evidence type="ECO:0000313" key="4">
    <source>
        <dbReference type="Proteomes" id="UP000325466"/>
    </source>
</evidence>
<evidence type="ECO:0000256" key="1">
    <source>
        <dbReference type="SAM" id="MobiDB-lite"/>
    </source>
</evidence>
<dbReference type="InterPro" id="IPR003593">
    <property type="entry name" value="AAA+_ATPase"/>
</dbReference>
<dbReference type="InterPro" id="IPR014862">
    <property type="entry name" value="TrwC"/>
</dbReference>
<dbReference type="Gene3D" id="2.30.30.940">
    <property type="match status" value="1"/>
</dbReference>
<gene>
    <name evidence="3" type="ORF">RAJCM14343_5193</name>
</gene>
<dbReference type="Gene3D" id="3.40.50.300">
    <property type="entry name" value="P-loop containing nucleotide triphosphate hydrolases"/>
    <property type="match status" value="2"/>
</dbReference>
<protein>
    <submittedName>
        <fullName evidence="3">Relaxase TrwC</fullName>
    </submittedName>
</protein>
<keyword evidence="4" id="KW-1185">Reference proteome</keyword>
<feature type="compositionally biased region" description="Basic and acidic residues" evidence="1">
    <location>
        <begin position="1384"/>
        <end position="1402"/>
    </location>
</feature>
<proteinExistence type="predicted"/>
<dbReference type="CDD" id="cd18809">
    <property type="entry name" value="SF1_C_RecD"/>
    <property type="match status" value="1"/>
</dbReference>
<comment type="caution">
    <text evidence="3">The sequence shown here is derived from an EMBL/GenBank/DDBJ whole genome shotgun (WGS) entry which is preliminary data.</text>
</comment>
<dbReference type="SMART" id="SM00382">
    <property type="entry name" value="AAA"/>
    <property type="match status" value="1"/>
</dbReference>
<dbReference type="EMBL" id="BLAH01000143">
    <property type="protein sequence ID" value="GES39915.1"/>
    <property type="molecule type" value="Genomic_DNA"/>
</dbReference>
<feature type="region of interest" description="Disordered" evidence="1">
    <location>
        <begin position="1378"/>
        <end position="1429"/>
    </location>
</feature>
<evidence type="ECO:0000259" key="2">
    <source>
        <dbReference type="SMART" id="SM00382"/>
    </source>
</evidence>
<dbReference type="InterPro" id="IPR027417">
    <property type="entry name" value="P-loop_NTPase"/>
</dbReference>
<sequence length="1429" mass="156881">MMTVHKLNAGDGYVYLTKHVAKGDATETRKADAVDYYVTKGTPPGIWCGTLAEKVGVEIGTEVTESAMRAVFGAARTPAAFDTRPGPDAPIQDRLNWSRATALGRAFSWYENSQEYVNDVEELCSSYKAQYGEYPAPDAKKAVQLSTARKHLRRRKGEKSDLLSEPQVWEFITEQYTKVRQPVAGYDLVFTPMKSVSLLWGLGDEKVKSAVEEAHAQAVSETLEWIENEVIYTRRGAGGARKVKAEGLLVARFDHYDNRASDPNLHTHCAVLNRVFAEDKWTTIDGSILYKANVAASEKYNTRVAELVSRKLGVTFARRPDTPVGKQPVYEVDGIPLSLIEEFSRRSEIEVRQEELAREYKAKYGKNPPKKVQYAHAQQATLDTRNAKNPPRSLSELRAEWRERAGAILAGSDPAELVDAVQGERDRRPLFSPTQVPALVENVVDALSRKVGTWTVFSLSAQLDRELREFGFAHDEELRAMYDNALELALRDYCKPTFTEEYHGPERVTERIERGLVRSQLVGRADMRYTAESVLEAEKFMREQAFADDERTVSDFVIRRQIRRAERKAGHSLGGDQIAMIEHFLTAKTKVAVAVGAAGAGKTTAASVIARAWETSYGKVIALGPSARAAEVLGEEIAVQGRTIADVLTRHRAGLPTGIDKGDLLLVDEAGMASARDLADLTRLATDAGAVVRLLGDPQQLASVEAGGVLRDLADLTGAPFLEKVHRFATEGEAEASLRLRSGNAEALDWYAENDRIREGMAHELTGMVFDAYVADVEAGHVTVMVAPTNDLVRQLNEKAAAYYRDNGTVTGSGVILADGLEAAVGDVVVTRKNNSKYVVTGSDGKTSGRVKNGDLWTVAGIGTDGSLRLRHTISGGQVTVAADYLTENIQLGYATTVHRCQGMTVGHCHVLAAATMDRQSLYVAMTRGKLANIVYAAHDELPDWDVEHRPDEHPGAIGLLAKILGRDGSQRTAHQMIEQAQRQAASWSQLTEVYELAVSALYEDYTEALLGRILTERQFGWVHDLGGWDTIVTCVAQAETFGWDTETLLREAVDTMREHGKAGRLDDGENAPGRVLATALKDRISPTDRPGLPRIRRDDLARYKVPALTDAAAQMDPILTAYARAQQQQMHAFIDSYLTAAIERSAPWLAAVGTPGDDPRRTRLWHTTVRDIAVSRVVAGAPDDQHDPLAYLRGARREKAEAAIARLTTPPSQRKGSATPDSPYARYTDAELAAARRSSVQRLGEDRRLLALAQQELARVSGTDSAVTAVDGRVAEVERQDRQIQAVRASRAALDRLRTDPAATAEQIAAATSAVSAAEQAAPPERDWPILERSTQFNRASASRYARAHVLDDQAIGRVRDRITRLGNGLRTEESILGQIDAEITRRDREGTPPEARRTRPEQAPPPSANPHPELDPTQPESGPEAQM</sequence>